<dbReference type="AlphaFoldDB" id="A0A0C3D895"/>
<evidence type="ECO:0000313" key="1">
    <source>
        <dbReference type="EMBL" id="KIN07564.1"/>
    </source>
</evidence>
<name>A0A0C3D895_OIDMZ</name>
<proteinExistence type="predicted"/>
<protein>
    <submittedName>
        <fullName evidence="1">Uncharacterized protein</fullName>
    </submittedName>
</protein>
<dbReference type="EMBL" id="KN832870">
    <property type="protein sequence ID" value="KIN07564.1"/>
    <property type="molecule type" value="Genomic_DNA"/>
</dbReference>
<dbReference type="Proteomes" id="UP000054321">
    <property type="component" value="Unassembled WGS sequence"/>
</dbReference>
<organism evidence="1 2">
    <name type="scientific">Oidiodendron maius (strain Zn)</name>
    <dbReference type="NCBI Taxonomy" id="913774"/>
    <lineage>
        <taxon>Eukaryota</taxon>
        <taxon>Fungi</taxon>
        <taxon>Dikarya</taxon>
        <taxon>Ascomycota</taxon>
        <taxon>Pezizomycotina</taxon>
        <taxon>Leotiomycetes</taxon>
        <taxon>Leotiomycetes incertae sedis</taxon>
        <taxon>Myxotrichaceae</taxon>
        <taxon>Oidiodendron</taxon>
    </lineage>
</organism>
<dbReference type="HOGENOM" id="CLU_1669903_0_0_1"/>
<reference evidence="2" key="2">
    <citation type="submission" date="2015-01" db="EMBL/GenBank/DDBJ databases">
        <title>Evolutionary Origins and Diversification of the Mycorrhizal Mutualists.</title>
        <authorList>
            <consortium name="DOE Joint Genome Institute"/>
            <consortium name="Mycorrhizal Genomics Consortium"/>
            <person name="Kohler A."/>
            <person name="Kuo A."/>
            <person name="Nagy L.G."/>
            <person name="Floudas D."/>
            <person name="Copeland A."/>
            <person name="Barry K.W."/>
            <person name="Cichocki N."/>
            <person name="Veneault-Fourrey C."/>
            <person name="LaButti K."/>
            <person name="Lindquist E.A."/>
            <person name="Lipzen A."/>
            <person name="Lundell T."/>
            <person name="Morin E."/>
            <person name="Murat C."/>
            <person name="Riley R."/>
            <person name="Ohm R."/>
            <person name="Sun H."/>
            <person name="Tunlid A."/>
            <person name="Henrissat B."/>
            <person name="Grigoriev I.V."/>
            <person name="Hibbett D.S."/>
            <person name="Martin F."/>
        </authorList>
    </citation>
    <scope>NUCLEOTIDE SEQUENCE [LARGE SCALE GENOMIC DNA]</scope>
    <source>
        <strain evidence="2">Zn</strain>
    </source>
</reference>
<reference evidence="1 2" key="1">
    <citation type="submission" date="2014-04" db="EMBL/GenBank/DDBJ databases">
        <authorList>
            <consortium name="DOE Joint Genome Institute"/>
            <person name="Kuo A."/>
            <person name="Martino E."/>
            <person name="Perotto S."/>
            <person name="Kohler A."/>
            <person name="Nagy L.G."/>
            <person name="Floudas D."/>
            <person name="Copeland A."/>
            <person name="Barry K.W."/>
            <person name="Cichocki N."/>
            <person name="Veneault-Fourrey C."/>
            <person name="LaButti K."/>
            <person name="Lindquist E.A."/>
            <person name="Lipzen A."/>
            <person name="Lundell T."/>
            <person name="Morin E."/>
            <person name="Murat C."/>
            <person name="Sun H."/>
            <person name="Tunlid A."/>
            <person name="Henrissat B."/>
            <person name="Grigoriev I.V."/>
            <person name="Hibbett D.S."/>
            <person name="Martin F."/>
            <person name="Nordberg H.P."/>
            <person name="Cantor M.N."/>
            <person name="Hua S.X."/>
        </authorList>
    </citation>
    <scope>NUCLEOTIDE SEQUENCE [LARGE SCALE GENOMIC DNA]</scope>
    <source>
        <strain evidence="1 2">Zn</strain>
    </source>
</reference>
<dbReference type="InParanoid" id="A0A0C3D895"/>
<gene>
    <name evidence="1" type="ORF">OIDMADRAFT_16211</name>
</gene>
<keyword evidence="2" id="KW-1185">Reference proteome</keyword>
<dbReference type="OrthoDB" id="3262926at2759"/>
<evidence type="ECO:0000313" key="2">
    <source>
        <dbReference type="Proteomes" id="UP000054321"/>
    </source>
</evidence>
<accession>A0A0C3D895</accession>
<sequence length="158" mass="17449">MIGFTKHANKPSSTQQAILSPAKARAIYLLKLDSPLTTPAKVQIAANLPAIPELYRGTSDEGGSLFCKVDGRTKLAIKNWLSMQNGLRLRPLFVPIGAAYKELSPNSLYHTLSKDFTLPQFRPQDAQLLTIEPSFGRARSIPGLVFLPRYFSDYSNAL</sequence>